<evidence type="ECO:0000256" key="1">
    <source>
        <dbReference type="SAM" id="MobiDB-lite"/>
    </source>
</evidence>
<protein>
    <submittedName>
        <fullName evidence="2">Uncharacterized protein</fullName>
    </submittedName>
</protein>
<proteinExistence type="predicted"/>
<name>A0A8J3ICG4_9CHLR</name>
<gene>
    <name evidence="2" type="ORF">KSX_95910</name>
</gene>
<sequence length="103" mass="11513">MADQQTTAQNTSARISEKDWNDMCDQRDNLDKVIEDALGRKSVRMANIFITDRAHLSASLKKAHNMRERDKLASYRKRLDELKIEVGATDSGSGETASEEGVA</sequence>
<comment type="caution">
    <text evidence="2">The sequence shown here is derived from an EMBL/GenBank/DDBJ whole genome shotgun (WGS) entry which is preliminary data.</text>
</comment>
<evidence type="ECO:0000313" key="2">
    <source>
        <dbReference type="EMBL" id="GHO51428.1"/>
    </source>
</evidence>
<feature type="compositionally biased region" description="Polar residues" evidence="1">
    <location>
        <begin position="1"/>
        <end position="14"/>
    </location>
</feature>
<dbReference type="AlphaFoldDB" id="A0A8J3ICG4"/>
<keyword evidence="3" id="KW-1185">Reference proteome</keyword>
<accession>A0A8J3ICG4</accession>
<dbReference type="Proteomes" id="UP000612362">
    <property type="component" value="Unassembled WGS sequence"/>
</dbReference>
<dbReference type="RefSeq" id="WP_220200342.1">
    <property type="nucleotide sequence ID" value="NZ_BNJF01000012.1"/>
</dbReference>
<feature type="region of interest" description="Disordered" evidence="1">
    <location>
        <begin position="1"/>
        <end position="20"/>
    </location>
</feature>
<evidence type="ECO:0000313" key="3">
    <source>
        <dbReference type="Proteomes" id="UP000612362"/>
    </source>
</evidence>
<reference evidence="2" key="1">
    <citation type="submission" date="2020-10" db="EMBL/GenBank/DDBJ databases">
        <title>Taxonomic study of unclassified bacteria belonging to the class Ktedonobacteria.</title>
        <authorList>
            <person name="Yabe S."/>
            <person name="Wang C.M."/>
            <person name="Zheng Y."/>
            <person name="Sakai Y."/>
            <person name="Cavaletti L."/>
            <person name="Monciardini P."/>
            <person name="Donadio S."/>
        </authorList>
    </citation>
    <scope>NUCLEOTIDE SEQUENCE</scope>
    <source>
        <strain evidence="2">SOSP1-1</strain>
    </source>
</reference>
<organism evidence="2 3">
    <name type="scientific">Ktedonospora formicarum</name>
    <dbReference type="NCBI Taxonomy" id="2778364"/>
    <lineage>
        <taxon>Bacteria</taxon>
        <taxon>Bacillati</taxon>
        <taxon>Chloroflexota</taxon>
        <taxon>Ktedonobacteria</taxon>
        <taxon>Ktedonobacterales</taxon>
        <taxon>Ktedonobacteraceae</taxon>
        <taxon>Ktedonospora</taxon>
    </lineage>
</organism>
<dbReference type="EMBL" id="BNJF01000012">
    <property type="protein sequence ID" value="GHO51428.1"/>
    <property type="molecule type" value="Genomic_DNA"/>
</dbReference>